<proteinExistence type="predicted"/>
<dbReference type="Proteomes" id="UP000275078">
    <property type="component" value="Unassembled WGS sequence"/>
</dbReference>
<gene>
    <name evidence="1" type="ORF">BJ508DRAFT_323335</name>
</gene>
<protein>
    <submittedName>
        <fullName evidence="1">Uncharacterized protein</fullName>
    </submittedName>
</protein>
<dbReference type="EMBL" id="ML119657">
    <property type="protein sequence ID" value="RPA84777.1"/>
    <property type="molecule type" value="Genomic_DNA"/>
</dbReference>
<organism evidence="1 2">
    <name type="scientific">Ascobolus immersus RN42</name>
    <dbReference type="NCBI Taxonomy" id="1160509"/>
    <lineage>
        <taxon>Eukaryota</taxon>
        <taxon>Fungi</taxon>
        <taxon>Dikarya</taxon>
        <taxon>Ascomycota</taxon>
        <taxon>Pezizomycotina</taxon>
        <taxon>Pezizomycetes</taxon>
        <taxon>Pezizales</taxon>
        <taxon>Ascobolaceae</taxon>
        <taxon>Ascobolus</taxon>
    </lineage>
</organism>
<accession>A0A3N4IH73</accession>
<evidence type="ECO:0000313" key="2">
    <source>
        <dbReference type="Proteomes" id="UP000275078"/>
    </source>
</evidence>
<name>A0A3N4IH73_ASCIM</name>
<reference evidence="1 2" key="1">
    <citation type="journal article" date="2018" name="Nat. Ecol. Evol.">
        <title>Pezizomycetes genomes reveal the molecular basis of ectomycorrhizal truffle lifestyle.</title>
        <authorList>
            <person name="Murat C."/>
            <person name="Payen T."/>
            <person name="Noel B."/>
            <person name="Kuo A."/>
            <person name="Morin E."/>
            <person name="Chen J."/>
            <person name="Kohler A."/>
            <person name="Krizsan K."/>
            <person name="Balestrini R."/>
            <person name="Da Silva C."/>
            <person name="Montanini B."/>
            <person name="Hainaut M."/>
            <person name="Levati E."/>
            <person name="Barry K.W."/>
            <person name="Belfiori B."/>
            <person name="Cichocki N."/>
            <person name="Clum A."/>
            <person name="Dockter R.B."/>
            <person name="Fauchery L."/>
            <person name="Guy J."/>
            <person name="Iotti M."/>
            <person name="Le Tacon F."/>
            <person name="Lindquist E.A."/>
            <person name="Lipzen A."/>
            <person name="Malagnac F."/>
            <person name="Mello A."/>
            <person name="Molinier V."/>
            <person name="Miyauchi S."/>
            <person name="Poulain J."/>
            <person name="Riccioni C."/>
            <person name="Rubini A."/>
            <person name="Sitrit Y."/>
            <person name="Splivallo R."/>
            <person name="Traeger S."/>
            <person name="Wang M."/>
            <person name="Zifcakova L."/>
            <person name="Wipf D."/>
            <person name="Zambonelli A."/>
            <person name="Paolocci F."/>
            <person name="Nowrousian M."/>
            <person name="Ottonello S."/>
            <person name="Baldrian P."/>
            <person name="Spatafora J.W."/>
            <person name="Henrissat B."/>
            <person name="Nagy L.G."/>
            <person name="Aury J.M."/>
            <person name="Wincker P."/>
            <person name="Grigoriev I.V."/>
            <person name="Bonfante P."/>
            <person name="Martin F.M."/>
        </authorList>
    </citation>
    <scope>NUCLEOTIDE SEQUENCE [LARGE SCALE GENOMIC DNA]</scope>
    <source>
        <strain evidence="1 2">RN42</strain>
    </source>
</reference>
<evidence type="ECO:0000313" key="1">
    <source>
        <dbReference type="EMBL" id="RPA84777.1"/>
    </source>
</evidence>
<keyword evidence="2" id="KW-1185">Reference proteome</keyword>
<dbReference type="AlphaFoldDB" id="A0A3N4IH73"/>
<sequence length="192" mass="21349">MPHATTPPNQQSTFPARLLLHLAALEAHKEVPIDIPSPQLPRHILRPWVPQRLFFITSQLRSIFHAAPLPFYPLFHIHDQHLFPVYLSENLQPAKATGFVVEEDACGGKVLVKTRDGGGTVEGFMYLADYQDVGFTGRCVEALEGLGGGWQLVETEVEVLGEMIAAVCICLKSEKDNRSRFGSLDKIKENTC</sequence>